<evidence type="ECO:0008006" key="8">
    <source>
        <dbReference type="Google" id="ProtNLM"/>
    </source>
</evidence>
<dbReference type="AlphaFoldDB" id="A0A367XTQ8"/>
<dbReference type="InterPro" id="IPR014710">
    <property type="entry name" value="RmlC-like_jellyroll"/>
</dbReference>
<dbReference type="Pfam" id="PF02678">
    <property type="entry name" value="Pirin"/>
    <property type="match status" value="1"/>
</dbReference>
<evidence type="ECO:0000256" key="3">
    <source>
        <dbReference type="SAM" id="MobiDB-lite"/>
    </source>
</evidence>
<feature type="domain" description="Pirin C-terminal" evidence="5">
    <location>
        <begin position="176"/>
        <end position="279"/>
    </location>
</feature>
<name>A0A367XTQ8_9ASCO</name>
<gene>
    <name evidence="6" type="ORF">Cantr_05438</name>
</gene>
<comment type="similarity">
    <text evidence="1 2">Belongs to the pirin family.</text>
</comment>
<evidence type="ECO:0000259" key="4">
    <source>
        <dbReference type="Pfam" id="PF02678"/>
    </source>
</evidence>
<dbReference type="Gene3D" id="2.60.120.10">
    <property type="entry name" value="Jelly Rolls"/>
    <property type="match status" value="2"/>
</dbReference>
<dbReference type="InterPro" id="IPR011051">
    <property type="entry name" value="RmlC_Cupin_sf"/>
</dbReference>
<evidence type="ECO:0000256" key="1">
    <source>
        <dbReference type="ARBA" id="ARBA00008416"/>
    </source>
</evidence>
<dbReference type="PANTHER" id="PTHR13903">
    <property type="entry name" value="PIRIN-RELATED"/>
    <property type="match status" value="1"/>
</dbReference>
<dbReference type="CDD" id="cd02247">
    <property type="entry name" value="cupin_pirin_C"/>
    <property type="match status" value="1"/>
</dbReference>
<evidence type="ECO:0000259" key="5">
    <source>
        <dbReference type="Pfam" id="PF05726"/>
    </source>
</evidence>
<proteinExistence type="inferred from homology"/>
<dbReference type="InterPro" id="IPR012093">
    <property type="entry name" value="Pirin"/>
</dbReference>
<keyword evidence="7" id="KW-1185">Reference proteome</keyword>
<evidence type="ECO:0000256" key="2">
    <source>
        <dbReference type="RuleBase" id="RU003457"/>
    </source>
</evidence>
<organism evidence="6 7">
    <name type="scientific">Candida viswanathii</name>
    <dbReference type="NCBI Taxonomy" id="5486"/>
    <lineage>
        <taxon>Eukaryota</taxon>
        <taxon>Fungi</taxon>
        <taxon>Dikarya</taxon>
        <taxon>Ascomycota</taxon>
        <taxon>Saccharomycotina</taxon>
        <taxon>Pichiomycetes</taxon>
        <taxon>Debaryomycetaceae</taxon>
        <taxon>Candida/Lodderomyces clade</taxon>
        <taxon>Candida</taxon>
    </lineage>
</organism>
<dbReference type="Pfam" id="PF05726">
    <property type="entry name" value="Pirin_C"/>
    <property type="match status" value="1"/>
</dbReference>
<dbReference type="EMBL" id="QLNQ01000029">
    <property type="protein sequence ID" value="RCK56191.1"/>
    <property type="molecule type" value="Genomic_DNA"/>
</dbReference>
<sequence length="361" mass="40245">MSLRPVERLVTSRRLIEGNGAIVYRSLGIFKLRYWDPILFFDHFIVHGNKGFQAHPHIGHETITYVLDGAVAHEDFTGAKGILYPGDLQFMTAGKGIVHSEMPVTGKDGSPSSGLQIWVDLPADARRIDPGYRDLPEWETPVVESPDGKVSVRVVSGKSYGVENVRQLAYIPVDFYHFTVKPGGEFKQELKKDYNYILYVIRGNSLELNGKDKVVQHQNALLKPHGGDFIAGKNLATEAGDDVEFALIGGTILDQETHNLETMVGSTEVDVRKGIVDYVLKRNSFEKLNNWESLISDGVTEEMIQGPLNGRLEVREARKKAYIENLKKEAEAEAKAESGVGKEEVKPQAYLKEPKKEQLVA</sequence>
<accession>A0A367XTQ8</accession>
<protein>
    <recommendedName>
        <fullName evidence="8">Pirin</fullName>
    </recommendedName>
</protein>
<dbReference type="SUPFAM" id="SSF51182">
    <property type="entry name" value="RmlC-like cupins"/>
    <property type="match status" value="1"/>
</dbReference>
<reference evidence="6 7" key="1">
    <citation type="submission" date="2018-06" db="EMBL/GenBank/DDBJ databases">
        <title>Whole genome sequencing of Candida tropicalis (genome annotated by CSBL at Korea University).</title>
        <authorList>
            <person name="Ahn J."/>
        </authorList>
    </citation>
    <scope>NUCLEOTIDE SEQUENCE [LARGE SCALE GENOMIC DNA]</scope>
    <source>
        <strain evidence="6 7">ATCC 20962</strain>
    </source>
</reference>
<dbReference type="PANTHER" id="PTHR13903:SF8">
    <property type="entry name" value="PIRIN"/>
    <property type="match status" value="1"/>
</dbReference>
<comment type="caution">
    <text evidence="6">The sequence shown here is derived from an EMBL/GenBank/DDBJ whole genome shotgun (WGS) entry which is preliminary data.</text>
</comment>
<dbReference type="InterPro" id="IPR008778">
    <property type="entry name" value="Pirin_C_dom"/>
</dbReference>
<feature type="region of interest" description="Disordered" evidence="3">
    <location>
        <begin position="333"/>
        <end position="361"/>
    </location>
</feature>
<dbReference type="CDD" id="cd02909">
    <property type="entry name" value="cupin_pirin_N"/>
    <property type="match status" value="1"/>
</dbReference>
<dbReference type="Proteomes" id="UP000253472">
    <property type="component" value="Unassembled WGS sequence"/>
</dbReference>
<dbReference type="InterPro" id="IPR003829">
    <property type="entry name" value="Pirin_N_dom"/>
</dbReference>
<evidence type="ECO:0000313" key="7">
    <source>
        <dbReference type="Proteomes" id="UP000253472"/>
    </source>
</evidence>
<dbReference type="STRING" id="5486.A0A367XTQ8"/>
<evidence type="ECO:0000313" key="6">
    <source>
        <dbReference type="EMBL" id="RCK56191.1"/>
    </source>
</evidence>
<feature type="domain" description="Pirin N-terminal" evidence="4">
    <location>
        <begin position="33"/>
        <end position="119"/>
    </location>
</feature>
<dbReference type="OrthoDB" id="198735at2759"/>